<feature type="coiled-coil region" evidence="1">
    <location>
        <begin position="173"/>
        <end position="255"/>
    </location>
</feature>
<dbReference type="AlphaFoldDB" id="A0A388L8B2"/>
<dbReference type="EMBL" id="BFEA01000296">
    <property type="protein sequence ID" value="GBG78472.1"/>
    <property type="molecule type" value="Genomic_DNA"/>
</dbReference>
<comment type="caution">
    <text evidence="2">The sequence shown here is derived from an EMBL/GenBank/DDBJ whole genome shotgun (WGS) entry which is preliminary data.</text>
</comment>
<proteinExistence type="predicted"/>
<dbReference type="Gramene" id="GBG78472">
    <property type="protein sequence ID" value="GBG78472"/>
    <property type="gene ID" value="CBR_g26502"/>
</dbReference>
<keyword evidence="1" id="KW-0175">Coiled coil</keyword>
<reference evidence="2 3" key="1">
    <citation type="journal article" date="2018" name="Cell">
        <title>The Chara Genome: Secondary Complexity and Implications for Plant Terrestrialization.</title>
        <authorList>
            <person name="Nishiyama T."/>
            <person name="Sakayama H."/>
            <person name="Vries J.D."/>
            <person name="Buschmann H."/>
            <person name="Saint-Marcoux D."/>
            <person name="Ullrich K.K."/>
            <person name="Haas F.B."/>
            <person name="Vanderstraeten L."/>
            <person name="Becker D."/>
            <person name="Lang D."/>
            <person name="Vosolsobe S."/>
            <person name="Rombauts S."/>
            <person name="Wilhelmsson P.K.I."/>
            <person name="Janitza P."/>
            <person name="Kern R."/>
            <person name="Heyl A."/>
            <person name="Rumpler F."/>
            <person name="Villalobos L.I.A.C."/>
            <person name="Clay J.M."/>
            <person name="Skokan R."/>
            <person name="Toyoda A."/>
            <person name="Suzuki Y."/>
            <person name="Kagoshima H."/>
            <person name="Schijlen E."/>
            <person name="Tajeshwar N."/>
            <person name="Catarino B."/>
            <person name="Hetherington A.J."/>
            <person name="Saltykova A."/>
            <person name="Bonnot C."/>
            <person name="Breuninger H."/>
            <person name="Symeonidi A."/>
            <person name="Radhakrishnan G.V."/>
            <person name="Van Nieuwerburgh F."/>
            <person name="Deforce D."/>
            <person name="Chang C."/>
            <person name="Karol K.G."/>
            <person name="Hedrich R."/>
            <person name="Ulvskov P."/>
            <person name="Glockner G."/>
            <person name="Delwiche C.F."/>
            <person name="Petrasek J."/>
            <person name="Van de Peer Y."/>
            <person name="Friml J."/>
            <person name="Beilby M."/>
            <person name="Dolan L."/>
            <person name="Kohara Y."/>
            <person name="Sugano S."/>
            <person name="Fujiyama A."/>
            <person name="Delaux P.-M."/>
            <person name="Quint M."/>
            <person name="TheiBen G."/>
            <person name="Hagemann M."/>
            <person name="Harholt J."/>
            <person name="Dunand C."/>
            <person name="Zachgo S."/>
            <person name="Langdale J."/>
            <person name="Maumus F."/>
            <person name="Straeten D.V.D."/>
            <person name="Gould S.B."/>
            <person name="Rensing S.A."/>
        </authorList>
    </citation>
    <scope>NUCLEOTIDE SEQUENCE [LARGE SCALE GENOMIC DNA]</scope>
    <source>
        <strain evidence="2 3">S276</strain>
    </source>
</reference>
<feature type="coiled-coil region" evidence="1">
    <location>
        <begin position="95"/>
        <end position="144"/>
    </location>
</feature>
<accession>A0A388L8B2</accession>
<evidence type="ECO:0000313" key="2">
    <source>
        <dbReference type="EMBL" id="GBG78472.1"/>
    </source>
</evidence>
<gene>
    <name evidence="2" type="ORF">CBR_g26502</name>
</gene>
<name>A0A388L8B2_CHABU</name>
<evidence type="ECO:0000256" key="1">
    <source>
        <dbReference type="SAM" id="Coils"/>
    </source>
</evidence>
<organism evidence="2 3">
    <name type="scientific">Chara braunii</name>
    <name type="common">Braun's stonewort</name>
    <dbReference type="NCBI Taxonomy" id="69332"/>
    <lineage>
        <taxon>Eukaryota</taxon>
        <taxon>Viridiplantae</taxon>
        <taxon>Streptophyta</taxon>
        <taxon>Charophyceae</taxon>
        <taxon>Charales</taxon>
        <taxon>Characeae</taxon>
        <taxon>Chara</taxon>
    </lineage>
</organism>
<keyword evidence="3" id="KW-1185">Reference proteome</keyword>
<protein>
    <submittedName>
        <fullName evidence="2">Uncharacterized protein</fullName>
    </submittedName>
</protein>
<dbReference type="Proteomes" id="UP000265515">
    <property type="component" value="Unassembled WGS sequence"/>
</dbReference>
<evidence type="ECO:0000313" key="3">
    <source>
        <dbReference type="Proteomes" id="UP000265515"/>
    </source>
</evidence>
<sequence length="477" mass="53490">MAASIQGVLGNGSSGLLLAPSSSSAQVANSTGTSNAIVPYRAPVSKGFNNDGGYNGGNNGGFRNFQNDRGQRYSKPWGGGFRDRDDRFDKIYGLLAEQAEEREQCKQELAKLELLEAEKKKLQVEEEKCARDRKERELQEARLGKIVKSSMKAVCESVLGKKVEIPDDDESEVSKIRRELEDLKSRCANGKKDSAIDALRKEKEALQMAQNQSSEEATLRREIEELKLRNEKRKLGEESDEIVVLRMQMQELEKVRVVLDDRSGELSALKSENLHLKKDVLDLKGVVDEIKGSGKRSVEEVATKSPPIEPTKGKQRMVPIGADVYTPKDLEALHKLYKEALEGKEAADKKSQALKERMARMGAQMLSKQRTSIRRTLVRKTTPRNLKPVLNAVRVDDSDADDDPEEPRKTKAIEEVQGDSVQEQLGWYQEQCKKELRPAKKADMQNSVKRKALHTSSSINLRLTWLKSEPEECLSNG</sequence>